<dbReference type="PANTHER" id="PTHR40050">
    <property type="entry name" value="INNER SPORE COAT PROTEIN H"/>
    <property type="match status" value="1"/>
</dbReference>
<evidence type="ECO:0008006" key="4">
    <source>
        <dbReference type="Google" id="ProtNLM"/>
    </source>
</evidence>
<dbReference type="Pfam" id="PF08757">
    <property type="entry name" value="CotH"/>
    <property type="match status" value="1"/>
</dbReference>
<keyword evidence="3" id="KW-1185">Reference proteome</keyword>
<protein>
    <recommendedName>
        <fullName evidence="4">Coth-domain-containing protein</fullName>
    </recommendedName>
</protein>
<dbReference type="InterPro" id="IPR014867">
    <property type="entry name" value="Spore_coat_CotH_CotH2/3/7"/>
</dbReference>
<feature type="chain" id="PRO_5010988359" description="Coth-domain-containing protein" evidence="1">
    <location>
        <begin position="19"/>
        <end position="606"/>
    </location>
</feature>
<evidence type="ECO:0000313" key="3">
    <source>
        <dbReference type="Proteomes" id="UP000193719"/>
    </source>
</evidence>
<comment type="caution">
    <text evidence="2">The sequence shown here is derived from an EMBL/GenBank/DDBJ whole genome shotgun (WGS) entry which is preliminary data.</text>
</comment>
<accession>A0A1Y1V9S2</accession>
<evidence type="ECO:0000256" key="1">
    <source>
        <dbReference type="SAM" id="SignalP"/>
    </source>
</evidence>
<dbReference type="Proteomes" id="UP000193719">
    <property type="component" value="Unassembled WGS sequence"/>
</dbReference>
<sequence>MKFLKTLGLLLSAATAYCGTINFRVICVGCQNVSVNVNGNEYPLNKYENLPYFMNGVEANEGDKYHYIADGVAENFERIFDGELEDRTYNDFFQREITVKKMYQFGFPTDKKWTRSIGKQELFDDTYIPTIYVEGGLTFFQTAPKGTTQVQRVTFFLKDNVHYYTNVPLACKNRNNDKFQVRFGLPPDANSKNPLKRSILKLRASSEDPAFMRQLIYSDILHAIGNPTHESVTCRVYSDGVGIGVYVLQEDVSTKSFARSAFYGNEKTGKISVSTSELGTPLDCSTGADFQLDGSYSSFQPPENEKDNNDKIVPLIEAMNRVDPTNASDLNEFSEKWFDLDIFFKAMAVEYLAGHWDSYWYYTTNFVMYDDPKESSSSNIKYYFVDQDFDLTWGCGLSDEINRYGKEYPNHSYKEDVNRTWNIGEFDGPNRYAIDKFLSDGTLTKGMFEAYLVSIVKHIFNPVAIGEKVNAYKERIRPELEWEYSLQRQYTSLNSKKYEFTIEDFDVGIEKGGRRHAWGIMDWTEMRANTVANEFGFQYDTYPITPADAAHIKVSPIKPMEASGNYEEYAGQTVTERLASESESGALNLRIFSKSLIIMSILYLFL</sequence>
<proteinExistence type="predicted"/>
<gene>
    <name evidence="2" type="ORF">BCR36DRAFT_351850</name>
</gene>
<dbReference type="PANTHER" id="PTHR40050:SF1">
    <property type="entry name" value="INNER SPORE COAT PROTEIN H"/>
    <property type="match status" value="1"/>
</dbReference>
<name>A0A1Y1V9S2_9FUNG</name>
<organism evidence="2 3">
    <name type="scientific">Piromyces finnis</name>
    <dbReference type="NCBI Taxonomy" id="1754191"/>
    <lineage>
        <taxon>Eukaryota</taxon>
        <taxon>Fungi</taxon>
        <taxon>Fungi incertae sedis</taxon>
        <taxon>Chytridiomycota</taxon>
        <taxon>Chytridiomycota incertae sedis</taxon>
        <taxon>Neocallimastigomycetes</taxon>
        <taxon>Neocallimastigales</taxon>
        <taxon>Neocallimastigaceae</taxon>
        <taxon>Piromyces</taxon>
    </lineage>
</organism>
<dbReference type="AlphaFoldDB" id="A0A1Y1V9S2"/>
<reference evidence="2 3" key="2">
    <citation type="submission" date="2016-08" db="EMBL/GenBank/DDBJ databases">
        <title>Pervasive Adenine N6-methylation of Active Genes in Fungi.</title>
        <authorList>
            <consortium name="DOE Joint Genome Institute"/>
            <person name="Mondo S.J."/>
            <person name="Dannebaum R.O."/>
            <person name="Kuo R.C."/>
            <person name="Labutti K."/>
            <person name="Haridas S."/>
            <person name="Kuo A."/>
            <person name="Salamov A."/>
            <person name="Ahrendt S.R."/>
            <person name="Lipzen A."/>
            <person name="Sullivan W."/>
            <person name="Andreopoulos W.B."/>
            <person name="Clum A."/>
            <person name="Lindquist E."/>
            <person name="Daum C."/>
            <person name="Ramamoorthy G.K."/>
            <person name="Gryganskyi A."/>
            <person name="Culley D."/>
            <person name="Magnuson J.K."/>
            <person name="James T.Y."/>
            <person name="O'Malley M.A."/>
            <person name="Stajich J.E."/>
            <person name="Spatafora J.W."/>
            <person name="Visel A."/>
            <person name="Grigoriev I.V."/>
        </authorList>
    </citation>
    <scope>NUCLEOTIDE SEQUENCE [LARGE SCALE GENOMIC DNA]</scope>
    <source>
        <strain evidence="3">finn</strain>
    </source>
</reference>
<dbReference type="EMBL" id="MCFH01000020">
    <property type="protein sequence ID" value="ORX50673.1"/>
    <property type="molecule type" value="Genomic_DNA"/>
</dbReference>
<feature type="signal peptide" evidence="1">
    <location>
        <begin position="1"/>
        <end position="18"/>
    </location>
</feature>
<reference evidence="2 3" key="1">
    <citation type="submission" date="2016-08" db="EMBL/GenBank/DDBJ databases">
        <title>Genomes of anaerobic fungi encode conserved fungal cellulosomes for biomass hydrolysis.</title>
        <authorList>
            <consortium name="DOE Joint Genome Institute"/>
            <person name="Haitjema C.H."/>
            <person name="Gilmore S.P."/>
            <person name="Henske J.K."/>
            <person name="Solomon K.V."/>
            <person name="De Groot R."/>
            <person name="Kuo A."/>
            <person name="Mondo S.J."/>
            <person name="Salamov A.A."/>
            <person name="Labutti K."/>
            <person name="Zhao Z."/>
            <person name="Chiniquy J."/>
            <person name="Barry K."/>
            <person name="Brewer H.M."/>
            <person name="Purvine S.O."/>
            <person name="Wright A.T."/>
            <person name="Boxma B."/>
            <person name="Van Alen T."/>
            <person name="Hackstein J.H."/>
            <person name="Baker S.E."/>
            <person name="Grigoriev I.V."/>
            <person name="O'Malley M.A."/>
        </authorList>
    </citation>
    <scope>NUCLEOTIDE SEQUENCE [LARGE SCALE GENOMIC DNA]</scope>
    <source>
        <strain evidence="3">finn</strain>
    </source>
</reference>
<evidence type="ECO:0000313" key="2">
    <source>
        <dbReference type="EMBL" id="ORX50673.1"/>
    </source>
</evidence>
<dbReference type="OrthoDB" id="2387105at2759"/>
<dbReference type="STRING" id="1754191.A0A1Y1V9S2"/>
<keyword evidence="1" id="KW-0732">Signal</keyword>